<organism evidence="2 3">
    <name type="scientific">Daphnia galeata</name>
    <dbReference type="NCBI Taxonomy" id="27404"/>
    <lineage>
        <taxon>Eukaryota</taxon>
        <taxon>Metazoa</taxon>
        <taxon>Ecdysozoa</taxon>
        <taxon>Arthropoda</taxon>
        <taxon>Crustacea</taxon>
        <taxon>Branchiopoda</taxon>
        <taxon>Diplostraca</taxon>
        <taxon>Cladocera</taxon>
        <taxon>Anomopoda</taxon>
        <taxon>Daphniidae</taxon>
        <taxon>Daphnia</taxon>
    </lineage>
</organism>
<comment type="caution">
    <text evidence="2">The sequence shown here is derived from an EMBL/GenBank/DDBJ whole genome shotgun (WGS) entry which is preliminary data.</text>
</comment>
<dbReference type="Proteomes" id="UP000789390">
    <property type="component" value="Unassembled WGS sequence"/>
</dbReference>
<feature type="compositionally biased region" description="Acidic residues" evidence="1">
    <location>
        <begin position="68"/>
        <end position="86"/>
    </location>
</feature>
<dbReference type="EMBL" id="CAKKLH010000068">
    <property type="protein sequence ID" value="CAH0101872.1"/>
    <property type="molecule type" value="Genomic_DNA"/>
</dbReference>
<keyword evidence="3" id="KW-1185">Reference proteome</keyword>
<dbReference type="AlphaFoldDB" id="A0A8J2RLC2"/>
<name>A0A8J2RLC2_9CRUS</name>
<sequence>MSKEQVCSFLDKSTRNPLEMASNYNEEDVEEQQTIPDDNSTYNQLWQDALDIDEEVQRILQEHSMPINDDELENAEEAQEDDDGMQ</sequence>
<gene>
    <name evidence="2" type="ORF">DGAL_LOCUS4244</name>
</gene>
<dbReference type="OrthoDB" id="10432237at2759"/>
<evidence type="ECO:0000313" key="3">
    <source>
        <dbReference type="Proteomes" id="UP000789390"/>
    </source>
</evidence>
<reference evidence="2" key="1">
    <citation type="submission" date="2021-11" db="EMBL/GenBank/DDBJ databases">
        <authorList>
            <person name="Schell T."/>
        </authorList>
    </citation>
    <scope>NUCLEOTIDE SEQUENCE</scope>
    <source>
        <strain evidence="2">M5</strain>
    </source>
</reference>
<protein>
    <submittedName>
        <fullName evidence="2">Uncharacterized protein</fullName>
    </submittedName>
</protein>
<evidence type="ECO:0000313" key="2">
    <source>
        <dbReference type="EMBL" id="CAH0101872.1"/>
    </source>
</evidence>
<proteinExistence type="predicted"/>
<accession>A0A8J2RLC2</accession>
<feature type="region of interest" description="Disordered" evidence="1">
    <location>
        <begin position="63"/>
        <end position="86"/>
    </location>
</feature>
<evidence type="ECO:0000256" key="1">
    <source>
        <dbReference type="SAM" id="MobiDB-lite"/>
    </source>
</evidence>